<keyword evidence="1" id="KW-0732">Signal</keyword>
<evidence type="ECO:0000256" key="1">
    <source>
        <dbReference type="SAM" id="SignalP"/>
    </source>
</evidence>
<feature type="signal peptide" evidence="1">
    <location>
        <begin position="1"/>
        <end position="28"/>
    </location>
</feature>
<dbReference type="KEGG" id="psoj:PHYSODRAFT_288766"/>
<gene>
    <name evidence="3" type="primary">Avh</name>
</gene>
<accession>E0W5A9</accession>
<dbReference type="EMBL" id="JN254425">
    <property type="protein sequence ID" value="AEK81238.1"/>
    <property type="molecule type" value="Genomic_DNA"/>
</dbReference>
<dbReference type="OMA" id="FQKWASA"/>
<dbReference type="AlphaFoldDB" id="E0W5A9"/>
<dbReference type="OrthoDB" id="98185at2759"/>
<dbReference type="VEuPathDB" id="FungiDB:PHYSODRAFT_288766"/>
<dbReference type="EMBL" id="JN254423">
    <property type="protein sequence ID" value="AEK81236.1"/>
    <property type="molecule type" value="Genomic_DNA"/>
</dbReference>
<protein>
    <submittedName>
        <fullName evidence="3">Avh354</fullName>
    </submittedName>
</protein>
<dbReference type="SMR" id="E0W5A9"/>
<proteinExistence type="predicted"/>
<dbReference type="RefSeq" id="XP_009536069.1">
    <property type="nucleotide sequence ID" value="XM_009537774.1"/>
</dbReference>
<dbReference type="EMBL" id="JN254424">
    <property type="protein sequence ID" value="AEK81237.1"/>
    <property type="molecule type" value="Genomic_DNA"/>
</dbReference>
<name>E0W5A9_PHYSO</name>
<organism evidence="3">
    <name type="scientific">Phytophthora sojae</name>
    <name type="common">Soybean stem and root rot agent</name>
    <name type="synonym">Phytophthora megasperma f. sp. glycines</name>
    <dbReference type="NCBI Taxonomy" id="67593"/>
    <lineage>
        <taxon>Eukaryota</taxon>
        <taxon>Sar</taxon>
        <taxon>Stramenopiles</taxon>
        <taxon>Oomycota</taxon>
        <taxon>Peronosporomycetes</taxon>
        <taxon>Peronosporales</taxon>
        <taxon>Peronosporaceae</taxon>
        <taxon>Phytophthora</taxon>
    </lineage>
</organism>
<reference evidence="3" key="1">
    <citation type="journal article" date="2011" name="Plant Cell">
        <title>Transcriptional programming and functional interactions within the Phytophthora sojae RXLR effector repertoire.</title>
        <authorList>
            <person name="Wang Q."/>
            <person name="Han C."/>
            <person name="Ferreira A.O."/>
            <person name="Yu X."/>
            <person name="Ye W."/>
            <person name="Tripathy S."/>
            <person name="Kale S.D."/>
            <person name="Gu B."/>
            <person name="Sheng Y."/>
            <person name="Sui Y."/>
            <person name="Wang X."/>
            <person name="Zhang Z."/>
            <person name="Cheng B."/>
            <person name="Dong S."/>
            <person name="Shan W."/>
            <person name="Zheng X."/>
            <person name="Dou D."/>
            <person name="Tyler B.M."/>
            <person name="Wang Y."/>
        </authorList>
    </citation>
    <scope>NUCLEOTIDE SEQUENCE</scope>
    <source>
        <strain evidence="2">P7064</strain>
        <strain evidence="3">P7074</strain>
        <strain evidence="4">P7076</strain>
    </source>
</reference>
<evidence type="ECO:0000313" key="3">
    <source>
        <dbReference type="EMBL" id="AEK81237.1"/>
    </source>
</evidence>
<evidence type="ECO:0000313" key="4">
    <source>
        <dbReference type="EMBL" id="AEK81238.1"/>
    </source>
</evidence>
<evidence type="ECO:0000313" key="2">
    <source>
        <dbReference type="EMBL" id="AEK81236.1"/>
    </source>
</evidence>
<feature type="chain" id="PRO_5007652761" evidence="1">
    <location>
        <begin position="29"/>
        <end position="178"/>
    </location>
</feature>
<sequence length="178" mass="19984">MTFKTNSATRLCRVVIVAIFALSARTDALLVAAESKELGASSTRYLRAHKPSWDYVPEARAFDVNIPVISKLVEKVSKKPKNEDEVLQLFMKMKLPYQHTKLLENPQFQKWASAVTKGYKKNFQSAQRAMAPTLAAQYGDEALAKMIVSAETMAAKLEETQLQNWLGTKKLQMPCFGL</sequence>